<dbReference type="SUPFAM" id="SSF53383">
    <property type="entry name" value="PLP-dependent transferases"/>
    <property type="match status" value="1"/>
</dbReference>
<feature type="modified residue" description="N6-(pyridoxal phosphate)lysine" evidence="8">
    <location>
        <position position="268"/>
    </location>
</feature>
<dbReference type="AlphaFoldDB" id="A0A2T2WJJ9"/>
<proteinExistence type="inferred from homology"/>
<dbReference type="InterPro" id="IPR015424">
    <property type="entry name" value="PyrdxlP-dep_Trfase"/>
</dbReference>
<evidence type="ECO:0000256" key="3">
    <source>
        <dbReference type="ARBA" id="ARBA00004819"/>
    </source>
</evidence>
<keyword evidence="7 8" id="KW-0627">Porphyrin biosynthesis</keyword>
<keyword evidence="8" id="KW-0963">Cytoplasm</keyword>
<comment type="similarity">
    <text evidence="4 8">Belongs to the class-III pyridoxal-phosphate-dependent aminotransferase family. HemL subfamily.</text>
</comment>
<dbReference type="GO" id="GO:0006782">
    <property type="term" value="P:protoporphyrinogen IX biosynthetic process"/>
    <property type="evidence" value="ECO:0007669"/>
    <property type="project" value="UniProtKB-UniRule"/>
</dbReference>
<dbReference type="Gene3D" id="3.40.640.10">
    <property type="entry name" value="Type I PLP-dependent aspartate aminotransferase-like (Major domain)"/>
    <property type="match status" value="1"/>
</dbReference>
<protein>
    <recommendedName>
        <fullName evidence="8">Glutamate-1-semialdehyde 2,1-aminomutase</fullName>
        <shortName evidence="8">GSA</shortName>
        <ecNumber evidence="8">5.4.3.8</ecNumber>
    </recommendedName>
    <alternativeName>
        <fullName evidence="8">Glutamate-1-semialdehyde aminotransferase</fullName>
        <shortName evidence="8">GSA-AT</shortName>
    </alternativeName>
</protein>
<comment type="catalytic activity">
    <reaction evidence="1 8">
        <text>(S)-4-amino-5-oxopentanoate = 5-aminolevulinate</text>
        <dbReference type="Rhea" id="RHEA:14265"/>
        <dbReference type="ChEBI" id="CHEBI:57501"/>
        <dbReference type="ChEBI" id="CHEBI:356416"/>
        <dbReference type="EC" id="5.4.3.8"/>
    </reaction>
</comment>
<comment type="cofactor">
    <cofactor evidence="2 8">
        <name>pyridoxal 5'-phosphate</name>
        <dbReference type="ChEBI" id="CHEBI:597326"/>
    </cofactor>
</comment>
<reference evidence="9 10" key="1">
    <citation type="journal article" date="2014" name="BMC Genomics">
        <title>Comparison of environmental and isolate Sulfobacillus genomes reveals diverse carbon, sulfur, nitrogen, and hydrogen metabolisms.</title>
        <authorList>
            <person name="Justice N.B."/>
            <person name="Norman A."/>
            <person name="Brown C.T."/>
            <person name="Singh A."/>
            <person name="Thomas B.C."/>
            <person name="Banfield J.F."/>
        </authorList>
    </citation>
    <scope>NUCLEOTIDE SEQUENCE [LARGE SCALE GENOMIC DNA]</scope>
    <source>
        <strain evidence="9">AMDSBA3</strain>
    </source>
</reference>
<gene>
    <name evidence="8 9" type="primary">hemL</name>
    <name evidence="9" type="ORF">C7B45_06785</name>
</gene>
<comment type="caution">
    <text evidence="9">The sequence shown here is derived from an EMBL/GenBank/DDBJ whole genome shotgun (WGS) entry which is preliminary data.</text>
</comment>
<organism evidence="9 10">
    <name type="scientific">Sulfobacillus acidophilus</name>
    <dbReference type="NCBI Taxonomy" id="53633"/>
    <lineage>
        <taxon>Bacteria</taxon>
        <taxon>Bacillati</taxon>
        <taxon>Bacillota</taxon>
        <taxon>Clostridia</taxon>
        <taxon>Eubacteriales</taxon>
        <taxon>Clostridiales Family XVII. Incertae Sedis</taxon>
        <taxon>Sulfobacillus</taxon>
    </lineage>
</organism>
<dbReference type="EMBL" id="PXYV01000017">
    <property type="protein sequence ID" value="PSR22418.1"/>
    <property type="molecule type" value="Genomic_DNA"/>
</dbReference>
<comment type="subunit">
    <text evidence="8">Homodimer.</text>
</comment>
<dbReference type="GO" id="GO:0030170">
    <property type="term" value="F:pyridoxal phosphate binding"/>
    <property type="evidence" value="ECO:0007669"/>
    <property type="project" value="InterPro"/>
</dbReference>
<dbReference type="GO" id="GO:0042286">
    <property type="term" value="F:glutamate-1-semialdehyde 2,1-aminomutase activity"/>
    <property type="evidence" value="ECO:0007669"/>
    <property type="project" value="UniProtKB-UniRule"/>
</dbReference>
<dbReference type="GO" id="GO:0005737">
    <property type="term" value="C:cytoplasm"/>
    <property type="evidence" value="ECO:0007669"/>
    <property type="project" value="UniProtKB-SubCell"/>
</dbReference>
<comment type="subcellular location">
    <subcellularLocation>
        <location evidence="8">Cytoplasm</location>
    </subcellularLocation>
</comment>
<evidence type="ECO:0000256" key="1">
    <source>
        <dbReference type="ARBA" id="ARBA00001579"/>
    </source>
</evidence>
<evidence type="ECO:0000256" key="7">
    <source>
        <dbReference type="ARBA" id="ARBA00023244"/>
    </source>
</evidence>
<dbReference type="HAMAP" id="MF_00375">
    <property type="entry name" value="HemL_aminotrans_3"/>
    <property type="match status" value="1"/>
</dbReference>
<dbReference type="CDD" id="cd00610">
    <property type="entry name" value="OAT_like"/>
    <property type="match status" value="1"/>
</dbReference>
<sequence length="428" mass="46438">MQSETGRESLWERATRIFPGGVNSPVRSFRGVGGQPFFVREAHDAYLVDETGRSYLDYVMGYGPLILGHAHRQVVKAVREQAQRGLAYGVPTQLEVEMGEFLSASVRTAEMLRLVNSGTEATMTALRIARGVTGRRLVVKFAGSYHGHHDSLLIKAGSGAATLGVPDSAGVPPEIAALTLTVPYNDAEALRAVFQQYGRDIAAVIAEPVAGNMGTVPPVAGFLETIRALTQQYGALWVSDEVMTGYRVNFGSVAESRGLNPDLITLAKVIGAGMPVGAYGGKRAYLEQVAPLGPVYQAGTFSGNPVAVAAGLAQLHVIAQERFYLELEERTKTLAQGLVERGRRHGLDVSVNQQGAMMTLFFRSTPPRNFAQVQQSDQDRYRRYFHGMLERNVFMPPSPFETAFISSAHTDDDVEMTLAAADAVFRTL</sequence>
<dbReference type="GO" id="GO:0008483">
    <property type="term" value="F:transaminase activity"/>
    <property type="evidence" value="ECO:0007669"/>
    <property type="project" value="InterPro"/>
</dbReference>
<keyword evidence="5 8" id="KW-0663">Pyridoxal phosphate</keyword>
<dbReference type="NCBIfam" id="TIGR00713">
    <property type="entry name" value="hemL"/>
    <property type="match status" value="1"/>
</dbReference>
<evidence type="ECO:0000256" key="4">
    <source>
        <dbReference type="ARBA" id="ARBA00008981"/>
    </source>
</evidence>
<evidence type="ECO:0000256" key="6">
    <source>
        <dbReference type="ARBA" id="ARBA00023235"/>
    </source>
</evidence>
<evidence type="ECO:0000313" key="9">
    <source>
        <dbReference type="EMBL" id="PSR22418.1"/>
    </source>
</evidence>
<dbReference type="Pfam" id="PF00202">
    <property type="entry name" value="Aminotran_3"/>
    <property type="match status" value="1"/>
</dbReference>
<dbReference type="InterPro" id="IPR005814">
    <property type="entry name" value="Aminotrans_3"/>
</dbReference>
<evidence type="ECO:0000313" key="10">
    <source>
        <dbReference type="Proteomes" id="UP000241848"/>
    </source>
</evidence>
<evidence type="ECO:0000256" key="8">
    <source>
        <dbReference type="HAMAP-Rule" id="MF_00375"/>
    </source>
</evidence>
<dbReference type="InterPro" id="IPR004639">
    <property type="entry name" value="4pyrrol_synth_GluAld_NH2Trfase"/>
</dbReference>
<dbReference type="PANTHER" id="PTHR43713">
    <property type="entry name" value="GLUTAMATE-1-SEMIALDEHYDE 2,1-AMINOMUTASE"/>
    <property type="match status" value="1"/>
</dbReference>
<dbReference type="PANTHER" id="PTHR43713:SF3">
    <property type="entry name" value="GLUTAMATE-1-SEMIALDEHYDE 2,1-AMINOMUTASE 1, CHLOROPLASTIC-RELATED"/>
    <property type="match status" value="1"/>
</dbReference>
<evidence type="ECO:0000256" key="5">
    <source>
        <dbReference type="ARBA" id="ARBA00022898"/>
    </source>
</evidence>
<dbReference type="Gene3D" id="3.90.1150.10">
    <property type="entry name" value="Aspartate Aminotransferase, domain 1"/>
    <property type="match status" value="1"/>
</dbReference>
<dbReference type="NCBIfam" id="NF000818">
    <property type="entry name" value="PRK00062.1"/>
    <property type="match status" value="1"/>
</dbReference>
<dbReference type="UniPathway" id="UPA00251">
    <property type="reaction ID" value="UER00317"/>
</dbReference>
<accession>A0A2T2WJJ9</accession>
<dbReference type="EC" id="5.4.3.8" evidence="8"/>
<comment type="pathway">
    <text evidence="3">Porphyrin-containing compound metabolism; protoporphyrin-IX biosynthesis; 5-aminolevulinate from L-glutamyl-tRNA(Glu): step 2/2.</text>
</comment>
<dbReference type="Proteomes" id="UP000241848">
    <property type="component" value="Unassembled WGS sequence"/>
</dbReference>
<dbReference type="InterPro" id="IPR015422">
    <property type="entry name" value="PyrdxlP-dep_Trfase_small"/>
</dbReference>
<dbReference type="FunFam" id="3.40.640.10:FF:000021">
    <property type="entry name" value="Glutamate-1-semialdehyde 2,1-aminomutase"/>
    <property type="match status" value="1"/>
</dbReference>
<keyword evidence="6 8" id="KW-0413">Isomerase</keyword>
<name>A0A2T2WJJ9_9FIRM</name>
<evidence type="ECO:0000256" key="2">
    <source>
        <dbReference type="ARBA" id="ARBA00001933"/>
    </source>
</evidence>
<dbReference type="InterPro" id="IPR015421">
    <property type="entry name" value="PyrdxlP-dep_Trfase_major"/>
</dbReference>